<organism evidence="2 3">
    <name type="scientific">Rhodobacter capsulatus</name>
    <name type="common">Rhodopseudomonas capsulata</name>
    <dbReference type="NCBI Taxonomy" id="1061"/>
    <lineage>
        <taxon>Bacteria</taxon>
        <taxon>Pseudomonadati</taxon>
        <taxon>Pseudomonadota</taxon>
        <taxon>Alphaproteobacteria</taxon>
        <taxon>Rhodobacterales</taxon>
        <taxon>Rhodobacter group</taxon>
        <taxon>Rhodobacter</taxon>
    </lineage>
</organism>
<accession>A0A4U1K4B2</accession>
<dbReference type="EMBL" id="SWJZ01000007">
    <property type="protein sequence ID" value="TKD26300.1"/>
    <property type="molecule type" value="Genomic_DNA"/>
</dbReference>
<protein>
    <recommendedName>
        <fullName evidence="1">DUF6455 domain-containing protein</fullName>
    </recommendedName>
</protein>
<comment type="caution">
    <text evidence="2">The sequence shown here is derived from an EMBL/GenBank/DDBJ whole genome shotgun (WGS) entry which is preliminary data.</text>
</comment>
<name>A0A4U1K4B2_RHOCA</name>
<dbReference type="AlphaFoldDB" id="A0A4U1K4B2"/>
<gene>
    <name evidence="2" type="ORF">FBT96_00955</name>
</gene>
<evidence type="ECO:0000313" key="3">
    <source>
        <dbReference type="Proteomes" id="UP000310597"/>
    </source>
</evidence>
<reference evidence="2 3" key="1">
    <citation type="submission" date="2019-04" db="EMBL/GenBank/DDBJ databases">
        <title>Draft Whole-Genome sequence of the purple photosynthetic bacterium Rhodobacter capsulatus SP108 with an indigenous class A beta-lactamase.</title>
        <authorList>
            <person name="Robertson S."/>
            <person name="Meyer T.E."/>
            <person name="Kyndt J.A."/>
        </authorList>
    </citation>
    <scope>NUCLEOTIDE SEQUENCE [LARGE SCALE GENOMIC DNA]</scope>
    <source>
        <strain evidence="2 3">SP108</strain>
    </source>
</reference>
<feature type="domain" description="DUF6455" evidence="1">
    <location>
        <begin position="2"/>
        <end position="85"/>
    </location>
</feature>
<evidence type="ECO:0000259" key="1">
    <source>
        <dbReference type="Pfam" id="PF20056"/>
    </source>
</evidence>
<evidence type="ECO:0000313" key="2">
    <source>
        <dbReference type="EMBL" id="TKD26300.1"/>
    </source>
</evidence>
<proteinExistence type="predicted"/>
<dbReference type="InterPro" id="IPR045601">
    <property type="entry name" value="DUF6455"/>
</dbReference>
<dbReference type="Pfam" id="PF20056">
    <property type="entry name" value="DUF6455"/>
    <property type="match status" value="1"/>
</dbReference>
<dbReference type="Proteomes" id="UP000310597">
    <property type="component" value="Unassembled WGS sequence"/>
</dbReference>
<sequence>MMGIQGNIDLYFWIARGMGRRMGVNITEAMHEGLLTQADFAQMINRCRCCAGSEGCLAYLSEHSEERGSAPDWCGNGNLLREIRAMG</sequence>